<dbReference type="PANTHER" id="PTHR48043:SF23">
    <property type="entry name" value="UDP-GLUCURONOSYLTRANSFERASE"/>
    <property type="match status" value="1"/>
</dbReference>
<name>A0AAV5UXX4_9BILA</name>
<evidence type="ECO:0000313" key="5">
    <source>
        <dbReference type="EMBL" id="GMT12157.1"/>
    </source>
</evidence>
<reference evidence="5" key="1">
    <citation type="submission" date="2023-10" db="EMBL/GenBank/DDBJ databases">
        <title>Genome assembly of Pristionchus species.</title>
        <authorList>
            <person name="Yoshida K."/>
            <person name="Sommer R.J."/>
        </authorList>
    </citation>
    <scope>NUCLEOTIDE SEQUENCE</scope>
    <source>
        <strain evidence="5">RS5133</strain>
    </source>
</reference>
<protein>
    <recommendedName>
        <fullName evidence="2">glucuronosyltransferase</fullName>
        <ecNumber evidence="2">2.4.1.17</ecNumber>
    </recommendedName>
</protein>
<dbReference type="GO" id="GO:0015020">
    <property type="term" value="F:glucuronosyltransferase activity"/>
    <property type="evidence" value="ECO:0007669"/>
    <property type="project" value="UniProtKB-EC"/>
</dbReference>
<sequence length="127" mass="14159">AIAPKSTISVSSTCLYGWMFSDFGVKQALSYRPGLLTSNLNVHSMLSRLQNILREMFDRATFGYSRAELNRVLRGRFGDDYPSIENQLSQVAYVFTNSEPLIESAAPTTSRVIDIPVGMKAPKPHDE</sequence>
<organism evidence="5 6">
    <name type="scientific">Pristionchus fissidentatus</name>
    <dbReference type="NCBI Taxonomy" id="1538716"/>
    <lineage>
        <taxon>Eukaryota</taxon>
        <taxon>Metazoa</taxon>
        <taxon>Ecdysozoa</taxon>
        <taxon>Nematoda</taxon>
        <taxon>Chromadorea</taxon>
        <taxon>Rhabditida</taxon>
        <taxon>Rhabditina</taxon>
        <taxon>Diplogasteromorpha</taxon>
        <taxon>Diplogasteroidea</taxon>
        <taxon>Neodiplogasteridae</taxon>
        <taxon>Pristionchus</taxon>
    </lineage>
</organism>
<evidence type="ECO:0000313" key="6">
    <source>
        <dbReference type="Proteomes" id="UP001432322"/>
    </source>
</evidence>
<keyword evidence="3" id="KW-0328">Glycosyltransferase</keyword>
<dbReference type="Proteomes" id="UP001432322">
    <property type="component" value="Unassembled WGS sequence"/>
</dbReference>
<evidence type="ECO:0000256" key="3">
    <source>
        <dbReference type="ARBA" id="ARBA00022676"/>
    </source>
</evidence>
<dbReference type="PANTHER" id="PTHR48043">
    <property type="entry name" value="EG:EG0003.4 PROTEIN-RELATED"/>
    <property type="match status" value="1"/>
</dbReference>
<dbReference type="SUPFAM" id="SSF53756">
    <property type="entry name" value="UDP-Glycosyltransferase/glycogen phosphorylase"/>
    <property type="match status" value="1"/>
</dbReference>
<evidence type="ECO:0000256" key="1">
    <source>
        <dbReference type="ARBA" id="ARBA00009995"/>
    </source>
</evidence>
<feature type="non-terminal residue" evidence="5">
    <location>
        <position position="127"/>
    </location>
</feature>
<gene>
    <name evidence="5" type="ORF">PFISCL1PPCAC_3454</name>
</gene>
<comment type="caution">
    <text evidence="5">The sequence shown here is derived from an EMBL/GenBank/DDBJ whole genome shotgun (WGS) entry which is preliminary data.</text>
</comment>
<comment type="similarity">
    <text evidence="1">Belongs to the UDP-glycosyltransferase family.</text>
</comment>
<evidence type="ECO:0000256" key="4">
    <source>
        <dbReference type="ARBA" id="ARBA00022679"/>
    </source>
</evidence>
<dbReference type="AlphaFoldDB" id="A0AAV5UXX4"/>
<keyword evidence="6" id="KW-1185">Reference proteome</keyword>
<dbReference type="EMBL" id="BTSY01000001">
    <property type="protein sequence ID" value="GMT12157.1"/>
    <property type="molecule type" value="Genomic_DNA"/>
</dbReference>
<dbReference type="InterPro" id="IPR050271">
    <property type="entry name" value="UDP-glycosyltransferase"/>
</dbReference>
<proteinExistence type="inferred from homology"/>
<feature type="non-terminal residue" evidence="5">
    <location>
        <position position="1"/>
    </location>
</feature>
<evidence type="ECO:0000256" key="2">
    <source>
        <dbReference type="ARBA" id="ARBA00012544"/>
    </source>
</evidence>
<accession>A0AAV5UXX4</accession>
<dbReference type="EC" id="2.4.1.17" evidence="2"/>
<keyword evidence="4" id="KW-0808">Transferase</keyword>